<feature type="domain" description="rRNA small subunit methyltransferase F RNA-binding PUA-like" evidence="1">
    <location>
        <begin position="5"/>
        <end position="41"/>
    </location>
</feature>
<accession>D3AU95</accession>
<evidence type="ECO:0000313" key="2">
    <source>
        <dbReference type="EMBL" id="EFC94611.1"/>
    </source>
</evidence>
<dbReference type="HOGENOM" id="CLU_3252633_0_0_9"/>
<dbReference type="Pfam" id="PF13636">
    <property type="entry name" value="Methyltranf_PUA"/>
    <property type="match status" value="1"/>
</dbReference>
<evidence type="ECO:0000313" key="3">
    <source>
        <dbReference type="Proteomes" id="UP000004968"/>
    </source>
</evidence>
<comment type="caution">
    <text evidence="2">The sequence shown here is derived from an EMBL/GenBank/DDBJ whole genome shotgun (WGS) entry which is preliminary data.</text>
</comment>
<dbReference type="InterPro" id="IPR027391">
    <property type="entry name" value="Nol1_Nop2_Fmu_2"/>
</dbReference>
<proteinExistence type="predicted"/>
<dbReference type="Gene3D" id="2.30.130.60">
    <property type="match status" value="1"/>
</dbReference>
<dbReference type="EMBL" id="ACIO01001020">
    <property type="protein sequence ID" value="EFC94611.1"/>
    <property type="molecule type" value="Genomic_DNA"/>
</dbReference>
<dbReference type="Proteomes" id="UP000004968">
    <property type="component" value="Unassembled WGS sequence"/>
</dbReference>
<sequence length="42" mass="4632">MAPEEGPVKGWCLVCVDGSPLGFAKGTGMALKNKYYPGWRWM</sequence>
<dbReference type="AlphaFoldDB" id="D3AU95"/>
<reference evidence="2 3" key="1">
    <citation type="submission" date="2010-01" db="EMBL/GenBank/DDBJ databases">
        <authorList>
            <person name="Weinstock G."/>
            <person name="Sodergren E."/>
            <person name="Clifton S."/>
            <person name="Fulton L."/>
            <person name="Fulton B."/>
            <person name="Courtney L."/>
            <person name="Fronick C."/>
            <person name="Harrison M."/>
            <person name="Strong C."/>
            <person name="Farmer C."/>
            <person name="Delahaunty K."/>
            <person name="Markovic C."/>
            <person name="Hall O."/>
            <person name="Minx P."/>
            <person name="Tomlinson C."/>
            <person name="Mitreva M."/>
            <person name="Nelson J."/>
            <person name="Hou S."/>
            <person name="Wollam A."/>
            <person name="Pepin K.H."/>
            <person name="Johnson M."/>
            <person name="Bhonagiri V."/>
            <person name="Nash W.E."/>
            <person name="Warren W."/>
            <person name="Chinwalla A."/>
            <person name="Mardis E.R."/>
            <person name="Wilson R.K."/>
        </authorList>
    </citation>
    <scope>NUCLEOTIDE SEQUENCE [LARGE SCALE GENOMIC DNA]</scope>
    <source>
        <strain evidence="2 3">DSM 13479</strain>
    </source>
</reference>
<gene>
    <name evidence="2" type="ORF">CLOSTHATH_07209</name>
</gene>
<organism evidence="2 3">
    <name type="scientific">Hungatella hathewayi DSM 13479</name>
    <dbReference type="NCBI Taxonomy" id="566550"/>
    <lineage>
        <taxon>Bacteria</taxon>
        <taxon>Bacillati</taxon>
        <taxon>Bacillota</taxon>
        <taxon>Clostridia</taxon>
        <taxon>Lachnospirales</taxon>
        <taxon>Lachnospiraceae</taxon>
        <taxon>Hungatella</taxon>
    </lineage>
</organism>
<name>D3AU95_9FIRM</name>
<protein>
    <recommendedName>
        <fullName evidence="1">rRNA small subunit methyltransferase F RNA-binding PUA-like domain-containing protein</fullName>
    </recommendedName>
</protein>
<evidence type="ECO:0000259" key="1">
    <source>
        <dbReference type="Pfam" id="PF13636"/>
    </source>
</evidence>